<dbReference type="InterPro" id="IPR003439">
    <property type="entry name" value="ABC_transporter-like_ATP-bd"/>
</dbReference>
<organism evidence="3">
    <name type="scientific">marine sediment metagenome</name>
    <dbReference type="NCBI Taxonomy" id="412755"/>
    <lineage>
        <taxon>unclassified sequences</taxon>
        <taxon>metagenomes</taxon>
        <taxon>ecological metagenomes</taxon>
    </lineage>
</organism>
<dbReference type="InterPro" id="IPR017871">
    <property type="entry name" value="ABC_transporter-like_CS"/>
</dbReference>
<proteinExistence type="predicted"/>
<reference evidence="3" key="1">
    <citation type="journal article" date="2014" name="Front. Microbiol.">
        <title>High frequency of phylogenetically diverse reductive dehalogenase-homologous genes in deep subseafloor sedimentary metagenomes.</title>
        <authorList>
            <person name="Kawai M."/>
            <person name="Futagami T."/>
            <person name="Toyoda A."/>
            <person name="Takaki Y."/>
            <person name="Nishi S."/>
            <person name="Hori S."/>
            <person name="Arai W."/>
            <person name="Tsubouchi T."/>
            <person name="Morono Y."/>
            <person name="Uchiyama I."/>
            <person name="Ito T."/>
            <person name="Fujiyama A."/>
            <person name="Inagaki F."/>
            <person name="Takami H."/>
        </authorList>
    </citation>
    <scope>NUCLEOTIDE SEQUENCE</scope>
    <source>
        <strain evidence="3">Expedition CK06-06</strain>
    </source>
</reference>
<dbReference type="SUPFAM" id="SSF52540">
    <property type="entry name" value="P-loop containing nucleoside triphosphate hydrolases"/>
    <property type="match status" value="1"/>
</dbReference>
<dbReference type="GO" id="GO:0005524">
    <property type="term" value="F:ATP binding"/>
    <property type="evidence" value="ECO:0007669"/>
    <property type="project" value="InterPro"/>
</dbReference>
<evidence type="ECO:0000259" key="2">
    <source>
        <dbReference type="PROSITE" id="PS50893"/>
    </source>
</evidence>
<dbReference type="AlphaFoldDB" id="X1DHR2"/>
<evidence type="ECO:0000256" key="1">
    <source>
        <dbReference type="ARBA" id="ARBA00022448"/>
    </source>
</evidence>
<feature type="non-terminal residue" evidence="3">
    <location>
        <position position="185"/>
    </location>
</feature>
<dbReference type="EMBL" id="BARU01003000">
    <property type="protein sequence ID" value="GAH19732.1"/>
    <property type="molecule type" value="Genomic_DNA"/>
</dbReference>
<comment type="caution">
    <text evidence="3">The sequence shown here is derived from an EMBL/GenBank/DDBJ whole genome shotgun (WGS) entry which is preliminary data.</text>
</comment>
<protein>
    <recommendedName>
        <fullName evidence="2">ABC transporter domain-containing protein</fullName>
    </recommendedName>
</protein>
<dbReference type="GO" id="GO:0016887">
    <property type="term" value="F:ATP hydrolysis activity"/>
    <property type="evidence" value="ECO:0007669"/>
    <property type="project" value="InterPro"/>
</dbReference>
<dbReference type="Gene3D" id="3.40.50.300">
    <property type="entry name" value="P-loop containing nucleotide triphosphate hydrolases"/>
    <property type="match status" value="1"/>
</dbReference>
<dbReference type="PROSITE" id="PS50893">
    <property type="entry name" value="ABC_TRANSPORTER_2"/>
    <property type="match status" value="1"/>
</dbReference>
<accession>X1DHR2</accession>
<evidence type="ECO:0000313" key="3">
    <source>
        <dbReference type="EMBL" id="GAH19732.1"/>
    </source>
</evidence>
<dbReference type="Pfam" id="PF00005">
    <property type="entry name" value="ABC_tran"/>
    <property type="match status" value="1"/>
</dbReference>
<feature type="domain" description="ABC transporter" evidence="2">
    <location>
        <begin position="4"/>
        <end position="185"/>
    </location>
</feature>
<keyword evidence="1" id="KW-0813">Transport</keyword>
<dbReference type="InterPro" id="IPR027417">
    <property type="entry name" value="P-loop_NTPase"/>
</dbReference>
<dbReference type="InterPro" id="IPR050093">
    <property type="entry name" value="ABC_SmlMolc_Importer"/>
</dbReference>
<sequence>MSLLEVKNLSKDYYKKDGNVISVLSNINFSINKGETFTIIGPNGSGKTTLLRILGLLESPTQGEIRYLGKDITNLSRKEKTLYRRKLSFVRQKPLVRAASVFDNIAYGLKVRGLKYKQYKHLVEEIIESVGLSDMENKNARALSGGEMQRVIIAMNFIINPEIYLLDEVSANLDPMNIKILDSFI</sequence>
<dbReference type="PROSITE" id="PS00211">
    <property type="entry name" value="ABC_TRANSPORTER_1"/>
    <property type="match status" value="1"/>
</dbReference>
<gene>
    <name evidence="3" type="ORF">S03H2_06736</name>
</gene>
<name>X1DHR2_9ZZZZ</name>
<dbReference type="PANTHER" id="PTHR42781:SF9">
    <property type="entry name" value="AMINO ACID ABC TRANSPORTER, ATP-BINDING PROTEIN-RELATED"/>
    <property type="match status" value="1"/>
</dbReference>
<dbReference type="PANTHER" id="PTHR42781">
    <property type="entry name" value="SPERMIDINE/PUTRESCINE IMPORT ATP-BINDING PROTEIN POTA"/>
    <property type="match status" value="1"/>
</dbReference>